<feature type="region of interest" description="Disordered" evidence="1">
    <location>
        <begin position="1"/>
        <end position="20"/>
    </location>
</feature>
<keyword evidence="3" id="KW-1185">Reference proteome</keyword>
<dbReference type="AlphaFoldDB" id="A0A117NMZ1"/>
<reference evidence="2 3" key="1">
    <citation type="submission" date="2015-10" db="EMBL/GenBank/DDBJ databases">
        <title>Genome sequencing of Penicillium freii.</title>
        <authorList>
            <person name="Nguyen H.D."/>
            <person name="Visagie C.M."/>
            <person name="Seifert K.A."/>
        </authorList>
    </citation>
    <scope>NUCLEOTIDE SEQUENCE [LARGE SCALE GENOMIC DNA]</scope>
    <source>
        <strain evidence="2 3">DAOM 242723</strain>
    </source>
</reference>
<accession>A0A117NMZ1</accession>
<organism evidence="2 3">
    <name type="scientific">Penicillium freii</name>
    <dbReference type="NCBI Taxonomy" id="48697"/>
    <lineage>
        <taxon>Eukaryota</taxon>
        <taxon>Fungi</taxon>
        <taxon>Dikarya</taxon>
        <taxon>Ascomycota</taxon>
        <taxon>Pezizomycotina</taxon>
        <taxon>Eurotiomycetes</taxon>
        <taxon>Eurotiomycetidae</taxon>
        <taxon>Eurotiales</taxon>
        <taxon>Aspergillaceae</taxon>
        <taxon>Penicillium</taxon>
    </lineage>
</organism>
<sequence>MLARASDTKQPTSPKYAENPVAVDDALKTSLKSRKKTAEFQELNSILEFVDSVHEVTKVVGIAFHDPLQITEFTNIHQSGRGGLRLQDNRQTGQSTTQFNHHPLQSTISTSLTVAGSGFRTIAPIYTSLTAAGFTASGQSAAWSVNHPIQFNQPSNSINHPIQSTVLFDHPLPSSTSIITSLTVAGSGFRTIGRLVNQPSSINHLAQLPTSNPPFLQTPTSTNWLTIHLDKPSIQFNFNQSDRGGLRLQDNRNNCWPP</sequence>
<evidence type="ECO:0000256" key="1">
    <source>
        <dbReference type="SAM" id="MobiDB-lite"/>
    </source>
</evidence>
<evidence type="ECO:0000313" key="3">
    <source>
        <dbReference type="Proteomes" id="UP000055045"/>
    </source>
</evidence>
<name>A0A117NMZ1_PENFR</name>
<dbReference type="Proteomes" id="UP000055045">
    <property type="component" value="Unassembled WGS sequence"/>
</dbReference>
<gene>
    <name evidence="2" type="ORF">ACN42_g7142</name>
</gene>
<evidence type="ECO:0000313" key="2">
    <source>
        <dbReference type="EMBL" id="KUM59990.1"/>
    </source>
</evidence>
<dbReference type="EMBL" id="LLXE01000196">
    <property type="protein sequence ID" value="KUM59990.1"/>
    <property type="molecule type" value="Genomic_DNA"/>
</dbReference>
<proteinExistence type="predicted"/>
<protein>
    <submittedName>
        <fullName evidence="2">Uncharacterized protein</fullName>
    </submittedName>
</protein>
<comment type="caution">
    <text evidence="2">The sequence shown here is derived from an EMBL/GenBank/DDBJ whole genome shotgun (WGS) entry which is preliminary data.</text>
</comment>